<sequence>MTSAIDIFARAFNRMHRIDNPPVEGVCDFCSGPISAGDRVATYVNEADLGGYAQPYPGTKLYAHRTYCEECNRHHIIYPHEGTSELLLEATVQKDGTHTDWVLRESSPDDHGEPWDGHRAFGFVFGALFDGLAARAALREWTVGHEDVVDMIRLGGIDLREVFDENGAVIAPEEKQQRIQQQVLDHLTGVGLESHDDAFDRLQDEDRPGAFTCPECGAEAAYWAGVEHDPDCSSGPDDE</sequence>
<dbReference type="OrthoDB" id="276160at2157"/>
<organism evidence="1 2">
    <name type="scientific">Halococcus salifodinae DSM 8989</name>
    <dbReference type="NCBI Taxonomy" id="1227456"/>
    <lineage>
        <taxon>Archaea</taxon>
        <taxon>Methanobacteriati</taxon>
        <taxon>Methanobacteriota</taxon>
        <taxon>Stenosarchaea group</taxon>
        <taxon>Halobacteria</taxon>
        <taxon>Halobacteriales</taxon>
        <taxon>Halococcaceae</taxon>
        <taxon>Halococcus</taxon>
    </lineage>
</organism>
<gene>
    <name evidence="1" type="ORF">C450_20376</name>
</gene>
<accession>M0MTJ9</accession>
<proteinExistence type="predicted"/>
<comment type="caution">
    <text evidence="1">The sequence shown here is derived from an EMBL/GenBank/DDBJ whole genome shotgun (WGS) entry which is preliminary data.</text>
</comment>
<dbReference type="AlphaFoldDB" id="M0MTJ9"/>
<dbReference type="STRING" id="1227456.C450_20376"/>
<keyword evidence="2" id="KW-1185">Reference proteome</keyword>
<reference evidence="1 2" key="1">
    <citation type="journal article" date="2014" name="PLoS Genet.">
        <title>Phylogenetically driven sequencing of extremely halophilic archaea reveals strategies for static and dynamic osmo-response.</title>
        <authorList>
            <person name="Becker E.A."/>
            <person name="Seitzer P.M."/>
            <person name="Tritt A."/>
            <person name="Larsen D."/>
            <person name="Krusor M."/>
            <person name="Yao A.I."/>
            <person name="Wu D."/>
            <person name="Madern D."/>
            <person name="Eisen J.A."/>
            <person name="Darling A.E."/>
            <person name="Facciotti M.T."/>
        </authorList>
    </citation>
    <scope>NUCLEOTIDE SEQUENCE [LARGE SCALE GENOMIC DNA]</scope>
    <source>
        <strain evidence="1 2">DSM 8989</strain>
    </source>
</reference>
<dbReference type="Proteomes" id="UP000011625">
    <property type="component" value="Unassembled WGS sequence"/>
</dbReference>
<dbReference type="EMBL" id="AOME01000105">
    <property type="protein sequence ID" value="EMA48069.1"/>
    <property type="molecule type" value="Genomic_DNA"/>
</dbReference>
<name>M0MTJ9_9EURY</name>
<evidence type="ECO:0000313" key="1">
    <source>
        <dbReference type="EMBL" id="EMA48069.1"/>
    </source>
</evidence>
<evidence type="ECO:0000313" key="2">
    <source>
        <dbReference type="Proteomes" id="UP000011625"/>
    </source>
</evidence>
<dbReference type="RefSeq" id="WP_005046890.1">
    <property type="nucleotide sequence ID" value="NZ_AOME01000105.1"/>
</dbReference>
<protein>
    <submittedName>
        <fullName evidence="1">Uncharacterized protein</fullName>
    </submittedName>
</protein>
<dbReference type="PATRIC" id="fig|1227456.3.peg.4110"/>